<keyword evidence="10 14" id="KW-0804">Transcription</keyword>
<keyword evidence="5" id="KW-0156">Chromatin regulator</keyword>
<keyword evidence="3" id="KW-0678">Repressor</keyword>
<dbReference type="PANTHER" id="PTHR13096:SF8">
    <property type="entry name" value="RIBOSOMAL OXYGENASE 1"/>
    <property type="match status" value="1"/>
</dbReference>
<feature type="compositionally biased region" description="Acidic residues" evidence="15">
    <location>
        <begin position="576"/>
        <end position="594"/>
    </location>
</feature>
<dbReference type="Gene3D" id="1.10.10.1500">
    <property type="entry name" value="JmjC domain-containing ribosomal oxygenase (ROX), dimer domain"/>
    <property type="match status" value="1"/>
</dbReference>
<dbReference type="Gene3D" id="2.60.120.650">
    <property type="entry name" value="Cupin"/>
    <property type="match status" value="1"/>
</dbReference>
<feature type="region of interest" description="Disordered" evidence="15">
    <location>
        <begin position="693"/>
        <end position="734"/>
    </location>
</feature>
<keyword evidence="8 14" id="KW-0408">Iron</keyword>
<dbReference type="InterPro" id="IPR039994">
    <property type="entry name" value="NO66-like"/>
</dbReference>
<feature type="compositionally biased region" description="Acidic residues" evidence="15">
    <location>
        <begin position="700"/>
        <end position="719"/>
    </location>
</feature>
<evidence type="ECO:0000256" key="1">
    <source>
        <dbReference type="ARBA" id="ARBA00004123"/>
    </source>
</evidence>
<evidence type="ECO:0000256" key="2">
    <source>
        <dbReference type="ARBA" id="ARBA00010309"/>
    </source>
</evidence>
<feature type="compositionally biased region" description="Low complexity" evidence="15">
    <location>
        <begin position="635"/>
        <end position="651"/>
    </location>
</feature>
<dbReference type="GO" id="GO:0008168">
    <property type="term" value="F:methyltransferase activity"/>
    <property type="evidence" value="ECO:0007669"/>
    <property type="project" value="UniProtKB-KW"/>
</dbReference>
<protein>
    <recommendedName>
        <fullName evidence="14">Bifunctional lysine-specific demethylase and histidyl-hydroxylase</fullName>
        <ecNumber evidence="14">1.14.11.27</ecNumber>
    </recommendedName>
</protein>
<dbReference type="Pfam" id="PF21233">
    <property type="entry name" value="WHD_RIOX1"/>
    <property type="match status" value="1"/>
</dbReference>
<keyword evidence="7 14" id="KW-0560">Oxidoreductase</keyword>
<name>A0A023F068_TRIIF</name>
<evidence type="ECO:0000256" key="4">
    <source>
        <dbReference type="ARBA" id="ARBA00022723"/>
    </source>
</evidence>
<feature type="domain" description="JmjC" evidence="16">
    <location>
        <begin position="227"/>
        <end position="373"/>
    </location>
</feature>
<feature type="region of interest" description="Disordered" evidence="15">
    <location>
        <begin position="23"/>
        <end position="113"/>
    </location>
</feature>
<dbReference type="SUPFAM" id="SSF51197">
    <property type="entry name" value="Clavaminate synthase-like"/>
    <property type="match status" value="1"/>
</dbReference>
<dbReference type="EMBL" id="GBBI01003829">
    <property type="protein sequence ID" value="JAC14883.1"/>
    <property type="molecule type" value="mRNA"/>
</dbReference>
<dbReference type="GO" id="GO:0005730">
    <property type="term" value="C:nucleolus"/>
    <property type="evidence" value="ECO:0007669"/>
    <property type="project" value="TreeGrafter"/>
</dbReference>
<organism evidence="17">
    <name type="scientific">Triatoma infestans</name>
    <name type="common">Assassin bug</name>
    <dbReference type="NCBI Taxonomy" id="30076"/>
    <lineage>
        <taxon>Eukaryota</taxon>
        <taxon>Metazoa</taxon>
        <taxon>Ecdysozoa</taxon>
        <taxon>Arthropoda</taxon>
        <taxon>Hexapoda</taxon>
        <taxon>Insecta</taxon>
        <taxon>Pterygota</taxon>
        <taxon>Neoptera</taxon>
        <taxon>Paraneoptera</taxon>
        <taxon>Hemiptera</taxon>
        <taxon>Heteroptera</taxon>
        <taxon>Panheteroptera</taxon>
        <taxon>Cimicomorpha</taxon>
        <taxon>Reduviidae</taxon>
        <taxon>Triatominae</taxon>
        <taxon>Triatoma</taxon>
    </lineage>
</organism>
<dbReference type="AlphaFoldDB" id="A0A023F068"/>
<dbReference type="InterPro" id="IPR049043">
    <property type="entry name" value="WHD_RIOX1"/>
</dbReference>
<feature type="region of interest" description="Disordered" evidence="15">
    <location>
        <begin position="576"/>
        <end position="681"/>
    </location>
</feature>
<keyword evidence="4 14" id="KW-0479">Metal-binding</keyword>
<evidence type="ECO:0000256" key="9">
    <source>
        <dbReference type="ARBA" id="ARBA00023015"/>
    </source>
</evidence>
<feature type="compositionally biased region" description="Acidic residues" evidence="15">
    <location>
        <begin position="624"/>
        <end position="634"/>
    </location>
</feature>
<comment type="subcellular location">
    <subcellularLocation>
        <location evidence="1 14">Nucleus</location>
    </subcellularLocation>
</comment>
<evidence type="ECO:0000259" key="16">
    <source>
        <dbReference type="PROSITE" id="PS51184"/>
    </source>
</evidence>
<dbReference type="PANTHER" id="PTHR13096">
    <property type="entry name" value="MINA53 MYC INDUCED NUCLEAR ANTIGEN"/>
    <property type="match status" value="1"/>
</dbReference>
<keyword evidence="11 14" id="KW-0539">Nucleus</keyword>
<dbReference type="GO" id="GO:0005506">
    <property type="term" value="F:iron ion binding"/>
    <property type="evidence" value="ECO:0007669"/>
    <property type="project" value="UniProtKB-UniRule"/>
</dbReference>
<feature type="compositionally biased region" description="Acidic residues" evidence="15">
    <location>
        <begin position="63"/>
        <end position="75"/>
    </location>
</feature>
<dbReference type="EC" id="1.14.11.27" evidence="14"/>
<comment type="catalytic activity">
    <reaction evidence="13 14">
        <text>N(6),N(6)-dimethyl-L-lysyl(36)-[histone H3] + 2 2-oxoglutarate + 2 O2 = L-lysyl(36)-[histone H3] + 2 formaldehyde + 2 succinate + 2 CO2</text>
        <dbReference type="Rhea" id="RHEA:42032"/>
        <dbReference type="Rhea" id="RHEA-COMP:9785"/>
        <dbReference type="Rhea" id="RHEA-COMP:9787"/>
        <dbReference type="ChEBI" id="CHEBI:15379"/>
        <dbReference type="ChEBI" id="CHEBI:16526"/>
        <dbReference type="ChEBI" id="CHEBI:16810"/>
        <dbReference type="ChEBI" id="CHEBI:16842"/>
        <dbReference type="ChEBI" id="CHEBI:29969"/>
        <dbReference type="ChEBI" id="CHEBI:30031"/>
        <dbReference type="ChEBI" id="CHEBI:61976"/>
        <dbReference type="EC" id="1.14.11.27"/>
    </reaction>
</comment>
<evidence type="ECO:0000256" key="6">
    <source>
        <dbReference type="ARBA" id="ARBA00022964"/>
    </source>
</evidence>
<keyword evidence="6 14" id="KW-0223">Dioxygenase</keyword>
<accession>A0A023F068</accession>
<feature type="non-terminal residue" evidence="17">
    <location>
        <position position="1"/>
    </location>
</feature>
<evidence type="ECO:0000256" key="8">
    <source>
        <dbReference type="ARBA" id="ARBA00023004"/>
    </source>
</evidence>
<dbReference type="Gene3D" id="3.90.930.40">
    <property type="match status" value="1"/>
</dbReference>
<evidence type="ECO:0000313" key="17">
    <source>
        <dbReference type="EMBL" id="JAC14883.1"/>
    </source>
</evidence>
<comment type="cofactor">
    <cofactor evidence="14">
        <name>Fe(2+)</name>
        <dbReference type="ChEBI" id="CHEBI:29033"/>
    </cofactor>
    <text evidence="14">Binds 1 Fe(2+) ion per subunit.</text>
</comment>
<evidence type="ECO:0000256" key="5">
    <source>
        <dbReference type="ARBA" id="ARBA00022853"/>
    </source>
</evidence>
<dbReference type="GO" id="GO:0032453">
    <property type="term" value="F:histone H3K4 demethylase activity"/>
    <property type="evidence" value="ECO:0007669"/>
    <property type="project" value="TreeGrafter"/>
</dbReference>
<feature type="compositionally biased region" description="Basic and acidic residues" evidence="15">
    <location>
        <begin position="23"/>
        <end position="37"/>
    </location>
</feature>
<reference evidence="17" key="1">
    <citation type="journal article" date="2014" name="PLoS Negl. Trop. Dis.">
        <title>An updated insight into the Sialotranscriptome of Triatoma infestans: developmental stage and geographic variations.</title>
        <authorList>
            <person name="Schwarz A."/>
            <person name="Medrano-Mercado N."/>
            <person name="Schaub G.A."/>
            <person name="Struchiner C.J."/>
            <person name="Bargues M.D."/>
            <person name="Levy M.Z."/>
            <person name="Ribeiro J.M."/>
        </authorList>
    </citation>
    <scope>NUCLEOTIDE SEQUENCE</scope>
    <source>
        <strain evidence="17">Chile</strain>
        <tissue evidence="17">Salivary glands</tissue>
    </source>
</reference>
<feature type="compositionally biased region" description="Acidic residues" evidence="15">
    <location>
        <begin position="670"/>
        <end position="681"/>
    </location>
</feature>
<dbReference type="Pfam" id="PF08007">
    <property type="entry name" value="JmjC_2"/>
    <property type="match status" value="1"/>
</dbReference>
<evidence type="ECO:0000256" key="7">
    <source>
        <dbReference type="ARBA" id="ARBA00023002"/>
    </source>
</evidence>
<evidence type="ECO:0000256" key="12">
    <source>
        <dbReference type="ARBA" id="ARBA00025670"/>
    </source>
</evidence>
<feature type="compositionally biased region" description="Basic and acidic residues" evidence="15">
    <location>
        <begin position="99"/>
        <end position="113"/>
    </location>
</feature>
<keyword evidence="17" id="KW-0808">Transferase</keyword>
<keyword evidence="9 14" id="KW-0805">Transcription regulation</keyword>
<keyword evidence="17" id="KW-0489">Methyltransferase</keyword>
<dbReference type="PROSITE" id="PS51184">
    <property type="entry name" value="JMJC"/>
    <property type="match status" value="1"/>
</dbReference>
<dbReference type="InterPro" id="IPR003347">
    <property type="entry name" value="JmjC_dom"/>
</dbReference>
<evidence type="ECO:0000256" key="11">
    <source>
        <dbReference type="ARBA" id="ARBA00023242"/>
    </source>
</evidence>
<dbReference type="GO" id="GO:0140680">
    <property type="term" value="F:histone H3K36me/H3K36me2 demethylase activity"/>
    <property type="evidence" value="ECO:0007669"/>
    <property type="project" value="UniProtKB-EC"/>
</dbReference>
<comment type="similarity">
    <text evidence="2">Belongs to the ROX family. NO66 subfamily.</text>
</comment>
<evidence type="ECO:0000256" key="10">
    <source>
        <dbReference type="ARBA" id="ARBA00023163"/>
    </source>
</evidence>
<evidence type="ECO:0000256" key="3">
    <source>
        <dbReference type="ARBA" id="ARBA00022491"/>
    </source>
</evidence>
<dbReference type="GO" id="GO:0032259">
    <property type="term" value="P:methylation"/>
    <property type="evidence" value="ECO:0007669"/>
    <property type="project" value="UniProtKB-KW"/>
</dbReference>
<dbReference type="FunFam" id="3.90.930.40:FF:000001">
    <property type="entry name" value="ribosomal oxygenase 1 isoform X1"/>
    <property type="match status" value="1"/>
</dbReference>
<feature type="compositionally biased region" description="Low complexity" evidence="15">
    <location>
        <begin position="720"/>
        <end position="734"/>
    </location>
</feature>
<evidence type="ECO:0000256" key="13">
    <source>
        <dbReference type="ARBA" id="ARBA00047915"/>
    </source>
</evidence>
<proteinExistence type="evidence at transcript level"/>
<evidence type="ECO:0000256" key="14">
    <source>
        <dbReference type="RuleBase" id="RU366061"/>
    </source>
</evidence>
<evidence type="ECO:0000256" key="15">
    <source>
        <dbReference type="SAM" id="MobiDB-lite"/>
    </source>
</evidence>
<sequence>KKVLKKKKKSKIINGALPQKIKLLTEEQVKQKVQDKLKRNKKKSKVEEAGGIEQISANSSNDLQEESGQEEEEPHDSESVPAALERKSEKVSPILNTKQRRDSKQESASEKDTVKMLIFPQERVSHGLRNSLEVGKEEFEKLIAPYDCNLFFKQYWEKEPLYIPSGSHNKFDHLMTTKLIDTFLRNQNVMFGKHLDITSYKNGVRETHNLEGRALPHIVWDLYNHKCSVRLLYPQAAFEGVYLMNSKLQEYFGCFVGANAYLTPPNSQGFAPHYDDIEAFVLQIEGSKEWKIYKPRNKSETLPRFSSVNFNSSDLDLNKPYMEVTLTPGDLLYFPRGYIHQANATDTHSLHLTVSVYQKNAWIDLLERAMPLALAKAAQEDIEFRRGLPLNFLRQAGLVYDRVSSRKTLIKSVKEKILKLVKYLDIDRAVDMMGTQFVIDALPPMLTKDEESRCVLGNGLRMEDDGELKGSIVFSENTKVRFLRASSQRLVREKVAENGTEEEFRLYYSLDNSYEYHGEEPQFLVIPDEFVASIKLLFLNYPAFTALKSLPLEDLDDQARLVGDLWDRGILMTEEPLEENDIVGQSDDEEDNNMDDSNVNSDINEDGVTTDNELENDKGTDEIVQPEDEEDNTMDESNVNNDNNEDGVTTDNELENNKGTDEIESTLMEDKDETSILEDNEQPLQEYEKAISENEKFVVADEEAEEEEIDDDGDDEDNEYIYSPSSSSDSVDNLEVVDELDKTVEEDGSEAEGF</sequence>
<comment type="function">
    <text evidence="12">Oxygenase that can act as both a histone lysine demethylase and a ribosomal histidine hydroxylase. Specifically demethylates 'Lys-4' (H3K4me) and 'Lys-36' (H3K36me) of histone H3, thereby playing a central role in histone code.</text>
</comment>